<dbReference type="AlphaFoldDB" id="A0A0C2MP09"/>
<protein>
    <submittedName>
        <fullName evidence="2">Molecular chaperone DnaK</fullName>
    </submittedName>
</protein>
<reference evidence="2 3" key="1">
    <citation type="submission" date="2014-12" db="EMBL/GenBank/DDBJ databases">
        <title>Whole genome sequence of Candidatus Rickettsia asemboensis strain NMRCii isolated from cat fleas in west Kenya.</title>
        <authorList>
            <person name="Jima D."/>
            <person name="Luce-Fedrow A."/>
            <person name="Yang Y."/>
            <person name="Maina A.N."/>
            <person name="Snesrud E.C."/>
            <person name="Jarman R.G."/>
            <person name="Richards A.L."/>
            <person name="Hang J."/>
        </authorList>
    </citation>
    <scope>NUCLEOTIDE SEQUENCE [LARGE SCALE GENOMIC DNA]</scope>
    <source>
        <strain evidence="2 3">NMRCii</strain>
    </source>
</reference>
<keyword evidence="3" id="KW-1185">Reference proteome</keyword>
<comment type="caution">
    <text evidence="2">The sequence shown here is derived from an EMBL/GenBank/DDBJ whole genome shotgun (WGS) entry which is preliminary data.</text>
</comment>
<feature type="region of interest" description="Disordered" evidence="1">
    <location>
        <begin position="1"/>
        <end position="27"/>
    </location>
</feature>
<dbReference type="Proteomes" id="UP000031952">
    <property type="component" value="Unassembled WGS sequence"/>
</dbReference>
<accession>A0A0C2MP09</accession>
<name>A0A0C2MP09_9RICK</name>
<organism evidence="2 3">
    <name type="scientific">Rickettsia asembonensis</name>
    <dbReference type="NCBI Taxonomy" id="1068590"/>
    <lineage>
        <taxon>Bacteria</taxon>
        <taxon>Pseudomonadati</taxon>
        <taxon>Pseudomonadota</taxon>
        <taxon>Alphaproteobacteria</taxon>
        <taxon>Rickettsiales</taxon>
        <taxon>Rickettsiaceae</taxon>
        <taxon>Rickettsieae</taxon>
        <taxon>Rickettsia</taxon>
        <taxon>spotted fever group</taxon>
    </lineage>
</organism>
<proteinExistence type="predicted"/>
<evidence type="ECO:0000313" key="3">
    <source>
        <dbReference type="Proteomes" id="UP000031952"/>
    </source>
</evidence>
<evidence type="ECO:0000256" key="1">
    <source>
        <dbReference type="SAM" id="MobiDB-lite"/>
    </source>
</evidence>
<sequence>GPIAALCIEAQERHENYERSHLDEPGN</sequence>
<feature type="compositionally biased region" description="Basic and acidic residues" evidence="1">
    <location>
        <begin position="10"/>
        <end position="27"/>
    </location>
</feature>
<gene>
    <name evidence="2" type="ORF">SB78_02470</name>
</gene>
<evidence type="ECO:0000313" key="2">
    <source>
        <dbReference type="EMBL" id="KIJ88946.1"/>
    </source>
</evidence>
<dbReference type="EMBL" id="JWSW01000013">
    <property type="protein sequence ID" value="KIJ88946.1"/>
    <property type="molecule type" value="Genomic_DNA"/>
</dbReference>
<feature type="non-terminal residue" evidence="2">
    <location>
        <position position="1"/>
    </location>
</feature>